<proteinExistence type="inferred from homology"/>
<dbReference type="InterPro" id="IPR003690">
    <property type="entry name" value="MTERF"/>
</dbReference>
<dbReference type="PRINTS" id="PR00682">
    <property type="entry name" value="IPNSYNTHASE"/>
</dbReference>
<dbReference type="Pfam" id="PF14226">
    <property type="entry name" value="DIOX_N"/>
    <property type="match status" value="1"/>
</dbReference>
<keyword evidence="3" id="KW-0805">Transcription regulation</keyword>
<keyword evidence="3" id="KW-0806">Transcription termination</keyword>
<dbReference type="GO" id="GO:0006353">
    <property type="term" value="P:DNA-templated transcription termination"/>
    <property type="evidence" value="ECO:0007669"/>
    <property type="project" value="UniProtKB-KW"/>
</dbReference>
<protein>
    <recommendedName>
        <fullName evidence="8">Fe2OG dioxygenase domain-containing protein</fullName>
    </recommendedName>
</protein>
<dbReference type="PROSITE" id="PS51471">
    <property type="entry name" value="FE2OG_OXY"/>
    <property type="match status" value="1"/>
</dbReference>
<sequence>MRLGLPWQVLFSRLLGTLPPKLSNRHHKLALVEAQRVLTDYLHGTRAIPFSHADHIVSNSPCALSAFVAQVAVPPDAAVADLRRALTRFLYYQPVDEFEFFFESIGLPLSSCAAAASSRGIFLSDDAPLLAAVSTLIHYGFPWTKLGLLYREESSIFSSVPSCLVTRLRALEALGFHRICVIGICLAFPTVLTVDAEPDGEIDRLFLDLRTVFVDFSLAERVPDDNVDAFVQICRRIRVFYDLGSSRGAMGELMGMNLRIFLELDEKAIAEKLKFFIELGMEEEKVGPFILGCPDILDFDLENPIIAMPEYLKRVGLDKKKVILLSKSTSDQLQEYFDCLLQMGIHAMNLSASLRLLHLALFKIFSPQCCRCRLLYSTQTIILVSSSHEASSSEACIEYGFFYVINHGIGEGIFHKVFEESKKFFSLPLEEKMKLKRNDAHRGYTPLYAETLDTSTEFKGDPKESIYIGSNSQDDLNQWPPEESLPLWRATMQSYHQDVLSVAKRLASLIALSLNLDDNFFERIGAWDVPTASVRLLHYPGELSASDNGKYGASAHSDYGIITLLVTDGVPGLQICREKDNYPQLWENVHHIDGAFIVNVGDLLERWTNCLFRSTLHRVLAIGKDRYSVAFFLDPNPDCLVECLESCCSDSQPPRFPPIRSGDYLKERLGKLGIFPSSISLRCFTSSAHPPPPPTSSPLCIRKR</sequence>
<comment type="similarity">
    <text evidence="1">Belongs to the mTERF family.</text>
</comment>
<dbReference type="InterPro" id="IPR044861">
    <property type="entry name" value="IPNS-like_FE2OG_OXY"/>
</dbReference>
<organism evidence="9 10">
    <name type="scientific">Ensete ventricosum</name>
    <name type="common">Abyssinian banana</name>
    <name type="synonym">Musa ensete</name>
    <dbReference type="NCBI Taxonomy" id="4639"/>
    <lineage>
        <taxon>Eukaryota</taxon>
        <taxon>Viridiplantae</taxon>
        <taxon>Streptophyta</taxon>
        <taxon>Embryophyta</taxon>
        <taxon>Tracheophyta</taxon>
        <taxon>Spermatophyta</taxon>
        <taxon>Magnoliopsida</taxon>
        <taxon>Liliopsida</taxon>
        <taxon>Zingiberales</taxon>
        <taxon>Musaceae</taxon>
        <taxon>Ensete</taxon>
    </lineage>
</organism>
<dbReference type="SUPFAM" id="SSF51197">
    <property type="entry name" value="Clavaminate synthase-like"/>
    <property type="match status" value="1"/>
</dbReference>
<evidence type="ECO:0000313" key="10">
    <source>
        <dbReference type="Proteomes" id="UP001222027"/>
    </source>
</evidence>
<evidence type="ECO:0000256" key="7">
    <source>
        <dbReference type="ARBA" id="ARBA00023004"/>
    </source>
</evidence>
<dbReference type="InterPro" id="IPR038538">
    <property type="entry name" value="MTERF_sf"/>
</dbReference>
<feature type="domain" description="Fe2OG dioxygenase" evidence="8">
    <location>
        <begin position="530"/>
        <end position="635"/>
    </location>
</feature>
<dbReference type="GO" id="GO:0003676">
    <property type="term" value="F:nucleic acid binding"/>
    <property type="evidence" value="ECO:0007669"/>
    <property type="project" value="InterPro"/>
</dbReference>
<dbReference type="InterPro" id="IPR026992">
    <property type="entry name" value="DIOX_N"/>
</dbReference>
<evidence type="ECO:0000256" key="6">
    <source>
        <dbReference type="ARBA" id="ARBA00023002"/>
    </source>
</evidence>
<dbReference type="Gene3D" id="1.25.70.10">
    <property type="entry name" value="Transcription termination factor 3, mitochondrial"/>
    <property type="match status" value="1"/>
</dbReference>
<keyword evidence="3" id="KW-0804">Transcription</keyword>
<evidence type="ECO:0000259" key="8">
    <source>
        <dbReference type="PROSITE" id="PS51471"/>
    </source>
</evidence>
<keyword evidence="6" id="KW-0560">Oxidoreductase</keyword>
<gene>
    <name evidence="9" type="ORF">OPV22_030185</name>
</gene>
<dbReference type="GO" id="GO:0046872">
    <property type="term" value="F:metal ion binding"/>
    <property type="evidence" value="ECO:0007669"/>
    <property type="project" value="UniProtKB-KW"/>
</dbReference>
<evidence type="ECO:0000256" key="2">
    <source>
        <dbReference type="ARBA" id="ARBA00008056"/>
    </source>
</evidence>
<dbReference type="EMBL" id="JAQQAF010000008">
    <property type="protein sequence ID" value="KAJ8467633.1"/>
    <property type="molecule type" value="Genomic_DNA"/>
</dbReference>
<accession>A0AAV8Q3E0</accession>
<keyword evidence="4" id="KW-0479">Metal-binding</keyword>
<keyword evidence="5" id="KW-0809">Transit peptide</keyword>
<dbReference type="AlphaFoldDB" id="A0AAV8Q3E0"/>
<dbReference type="FunFam" id="2.60.120.330:FF:000006">
    <property type="entry name" value="2-oxoglutarate-Fe(II) type oxidoreductase hxnY"/>
    <property type="match status" value="1"/>
</dbReference>
<dbReference type="Proteomes" id="UP001222027">
    <property type="component" value="Unassembled WGS sequence"/>
</dbReference>
<evidence type="ECO:0000256" key="1">
    <source>
        <dbReference type="ARBA" id="ARBA00007692"/>
    </source>
</evidence>
<dbReference type="InterPro" id="IPR005123">
    <property type="entry name" value="Oxoglu/Fe-dep_dioxygenase_dom"/>
</dbReference>
<comment type="similarity">
    <text evidence="2">Belongs to the iron/ascorbate-dependent oxidoreductase family.</text>
</comment>
<comment type="caution">
    <text evidence="9">The sequence shown here is derived from an EMBL/GenBank/DDBJ whole genome shotgun (WGS) entry which is preliminary data.</text>
</comment>
<evidence type="ECO:0000256" key="3">
    <source>
        <dbReference type="ARBA" id="ARBA00022472"/>
    </source>
</evidence>
<dbReference type="Pfam" id="PF03171">
    <property type="entry name" value="2OG-FeII_Oxy"/>
    <property type="match status" value="1"/>
</dbReference>
<dbReference type="PANTHER" id="PTHR10209:SF590">
    <property type="entry name" value="2-OXOGLUTARATE (2OG) AND FE(II)-DEPENDENT OXYGENASE SUPERFAMILY PROTEIN"/>
    <property type="match status" value="1"/>
</dbReference>
<evidence type="ECO:0000256" key="5">
    <source>
        <dbReference type="ARBA" id="ARBA00022946"/>
    </source>
</evidence>
<reference evidence="9 10" key="1">
    <citation type="submission" date="2022-12" db="EMBL/GenBank/DDBJ databases">
        <title>Chromosome-scale assembly of the Ensete ventricosum genome.</title>
        <authorList>
            <person name="Dussert Y."/>
            <person name="Stocks J."/>
            <person name="Wendawek A."/>
            <person name="Woldeyes F."/>
            <person name="Nichols R.A."/>
            <person name="Borrell J.S."/>
        </authorList>
    </citation>
    <scope>NUCLEOTIDE SEQUENCE [LARGE SCALE GENOMIC DNA]</scope>
    <source>
        <strain evidence="10">cv. Maze</strain>
        <tissue evidence="9">Seeds</tissue>
    </source>
</reference>
<keyword evidence="7" id="KW-0408">Iron</keyword>
<keyword evidence="10" id="KW-1185">Reference proteome</keyword>
<dbReference type="InterPro" id="IPR027443">
    <property type="entry name" value="IPNS-like_sf"/>
</dbReference>
<name>A0AAV8Q3E0_ENSVE</name>
<dbReference type="PANTHER" id="PTHR10209">
    <property type="entry name" value="OXIDOREDUCTASE, 2OG-FE II OXYGENASE FAMILY PROTEIN"/>
    <property type="match status" value="1"/>
</dbReference>
<dbReference type="Gene3D" id="2.60.120.330">
    <property type="entry name" value="B-lactam Antibiotic, Isopenicillin N Synthase, Chain"/>
    <property type="match status" value="1"/>
</dbReference>
<evidence type="ECO:0000256" key="4">
    <source>
        <dbReference type="ARBA" id="ARBA00022723"/>
    </source>
</evidence>
<evidence type="ECO:0000313" key="9">
    <source>
        <dbReference type="EMBL" id="KAJ8467633.1"/>
    </source>
</evidence>
<dbReference type="GO" id="GO:0051213">
    <property type="term" value="F:dioxygenase activity"/>
    <property type="evidence" value="ECO:0007669"/>
    <property type="project" value="UniProtKB-ARBA"/>
</dbReference>
<dbReference type="Pfam" id="PF02536">
    <property type="entry name" value="mTERF"/>
    <property type="match status" value="1"/>
</dbReference>